<accession>A0A8J2IGX0</accession>
<dbReference type="InterPro" id="IPR001138">
    <property type="entry name" value="Zn2Cys6_DnaBD"/>
</dbReference>
<dbReference type="EMBL" id="CAJRGZ010000038">
    <property type="protein sequence ID" value="CAG5190110.1"/>
    <property type="molecule type" value="Genomic_DNA"/>
</dbReference>
<protein>
    <recommendedName>
        <fullName evidence="4">Zn(2)-C6 fungal-type domain-containing protein</fullName>
    </recommendedName>
</protein>
<dbReference type="InterPro" id="IPR050797">
    <property type="entry name" value="Carb_Metab_Trans_Reg"/>
</dbReference>
<dbReference type="Proteomes" id="UP000676310">
    <property type="component" value="Unassembled WGS sequence"/>
</dbReference>
<organism evidence="5 6">
    <name type="scientific">Alternaria atra</name>
    <dbReference type="NCBI Taxonomy" id="119953"/>
    <lineage>
        <taxon>Eukaryota</taxon>
        <taxon>Fungi</taxon>
        <taxon>Dikarya</taxon>
        <taxon>Ascomycota</taxon>
        <taxon>Pezizomycotina</taxon>
        <taxon>Dothideomycetes</taxon>
        <taxon>Pleosporomycetidae</taxon>
        <taxon>Pleosporales</taxon>
        <taxon>Pleosporineae</taxon>
        <taxon>Pleosporaceae</taxon>
        <taxon>Alternaria</taxon>
        <taxon>Alternaria sect. Ulocladioides</taxon>
    </lineage>
</organism>
<dbReference type="PROSITE" id="PS50048">
    <property type="entry name" value="ZN2_CY6_FUNGAL_2"/>
    <property type="match status" value="1"/>
</dbReference>
<dbReference type="CDD" id="cd12148">
    <property type="entry name" value="fungal_TF_MHR"/>
    <property type="match status" value="1"/>
</dbReference>
<keyword evidence="1" id="KW-0479">Metal-binding</keyword>
<proteinExistence type="predicted"/>
<name>A0A8J2IGX0_9PLEO</name>
<feature type="region of interest" description="Disordered" evidence="3">
    <location>
        <begin position="482"/>
        <end position="530"/>
    </location>
</feature>
<dbReference type="Pfam" id="PF00172">
    <property type="entry name" value="Zn_clus"/>
    <property type="match status" value="1"/>
</dbReference>
<dbReference type="SMART" id="SM00066">
    <property type="entry name" value="GAL4"/>
    <property type="match status" value="1"/>
</dbReference>
<feature type="domain" description="Zn(2)-C6 fungal-type" evidence="4">
    <location>
        <begin position="14"/>
        <end position="45"/>
    </location>
</feature>
<dbReference type="PANTHER" id="PTHR31668">
    <property type="entry name" value="GLUCOSE TRANSPORT TRANSCRIPTION REGULATOR RGT1-RELATED-RELATED"/>
    <property type="match status" value="1"/>
</dbReference>
<dbReference type="RefSeq" id="XP_043175714.1">
    <property type="nucleotide sequence ID" value="XM_043319779.1"/>
</dbReference>
<evidence type="ECO:0000256" key="1">
    <source>
        <dbReference type="ARBA" id="ARBA00022723"/>
    </source>
</evidence>
<evidence type="ECO:0000256" key="2">
    <source>
        <dbReference type="ARBA" id="ARBA00023242"/>
    </source>
</evidence>
<gene>
    <name evidence="5" type="ORF">ALTATR162_LOCUS12133</name>
</gene>
<feature type="compositionally biased region" description="Polar residues" evidence="3">
    <location>
        <begin position="482"/>
        <end position="509"/>
    </location>
</feature>
<dbReference type="InterPro" id="IPR036864">
    <property type="entry name" value="Zn2-C6_fun-type_DNA-bd_sf"/>
</dbReference>
<comment type="caution">
    <text evidence="5">The sequence shown here is derived from an EMBL/GenBank/DDBJ whole genome shotgun (WGS) entry which is preliminary data.</text>
</comment>
<dbReference type="Gene3D" id="4.10.240.10">
    <property type="entry name" value="Zn(2)-C6 fungal-type DNA-binding domain"/>
    <property type="match status" value="1"/>
</dbReference>
<dbReference type="PROSITE" id="PS00463">
    <property type="entry name" value="ZN2_CY6_FUNGAL_1"/>
    <property type="match status" value="1"/>
</dbReference>
<evidence type="ECO:0000313" key="5">
    <source>
        <dbReference type="EMBL" id="CAG5190110.1"/>
    </source>
</evidence>
<dbReference type="GO" id="GO:0003677">
    <property type="term" value="F:DNA binding"/>
    <property type="evidence" value="ECO:0007669"/>
    <property type="project" value="InterPro"/>
</dbReference>
<dbReference type="GO" id="GO:0006351">
    <property type="term" value="P:DNA-templated transcription"/>
    <property type="evidence" value="ECO:0007669"/>
    <property type="project" value="InterPro"/>
</dbReference>
<dbReference type="SUPFAM" id="SSF57701">
    <property type="entry name" value="Zn2/Cys6 DNA-binding domain"/>
    <property type="match status" value="1"/>
</dbReference>
<dbReference type="GO" id="GO:0000981">
    <property type="term" value="F:DNA-binding transcription factor activity, RNA polymerase II-specific"/>
    <property type="evidence" value="ECO:0007669"/>
    <property type="project" value="InterPro"/>
</dbReference>
<dbReference type="CDD" id="cd00067">
    <property type="entry name" value="GAL4"/>
    <property type="match status" value="1"/>
</dbReference>
<reference evidence="5" key="1">
    <citation type="submission" date="2021-05" db="EMBL/GenBank/DDBJ databases">
        <authorList>
            <person name="Stam R."/>
        </authorList>
    </citation>
    <scope>NUCLEOTIDE SEQUENCE</scope>
    <source>
        <strain evidence="5">CS162</strain>
    </source>
</reference>
<dbReference type="AlphaFoldDB" id="A0A8J2IGX0"/>
<evidence type="ECO:0000313" key="6">
    <source>
        <dbReference type="Proteomes" id="UP000676310"/>
    </source>
</evidence>
<dbReference type="PANTHER" id="PTHR31668:SF20">
    <property type="entry name" value="ZN(II)2CYS6 TRANSCRIPTION FACTOR (EUROFUNG)"/>
    <property type="match status" value="1"/>
</dbReference>
<dbReference type="GO" id="GO:0008270">
    <property type="term" value="F:zinc ion binding"/>
    <property type="evidence" value="ECO:0007669"/>
    <property type="project" value="InterPro"/>
</dbReference>
<evidence type="ECO:0000259" key="4">
    <source>
        <dbReference type="PROSITE" id="PS50048"/>
    </source>
</evidence>
<dbReference type="GeneID" id="67012483"/>
<sequence>MVGKSTETVPTKRACDSCHRRKIKCIGEGTAPCKNCVSAGLACTYNLIPQKKGPKGRAKVLSKLPKTQRNARLAAGFPTDLGFDGRSLPSAFARIPGLLPPALVESCIEYFFAHVYPSEPVLHRQRAQEAAVGMDRSTEAYCMVVALCAYVMIQANHNPPVSVLPCPEMAHMSNVGIGHVLLEESVRVRQGYDHRENPTHYSVLTSWFYSGCYFGLACENTAWTYLRDATTQAQLLGMHDEETYKDDPLDISRRRVLYWLLFVAERTYALHKHRPISLRPTIQPPSLDEVPSDRPIAAGLELMINMFKIVDDTFINVWNRVYDTRASAAWITQVQTQLSKAIPAHFEYTEVQEVRIHITKQWLRSKIWQLSVSEGLVTSVSNDILFTFKYPIEIARDLFPIVQRSTQQAKEVYSAVLIEQIYEIACCLADAIQHLPEAPVPTIHDYQSRFLILLSCLTVGRTPPGRFAEIISNILIGPSNTSSSFPSRMSPTQTPDRISTGSGTSLFNTDKNREASRNTTSPWYPSNDLIPPVTTQNTAQHAMMNFPIPHVSDMSPHHIRDGLAHLCSTSSVPESISTTPCFLETNILPQQQDPTQYPVVAQRDSYFNNVKIETYDPMILR</sequence>
<dbReference type="OrthoDB" id="4132249at2759"/>
<keyword evidence="6" id="KW-1185">Reference proteome</keyword>
<dbReference type="SMART" id="SM00906">
    <property type="entry name" value="Fungal_trans"/>
    <property type="match status" value="1"/>
</dbReference>
<evidence type="ECO:0000256" key="3">
    <source>
        <dbReference type="SAM" id="MobiDB-lite"/>
    </source>
</evidence>
<dbReference type="InterPro" id="IPR007219">
    <property type="entry name" value="XnlR_reg_dom"/>
</dbReference>
<keyword evidence="2" id="KW-0539">Nucleus</keyword>